<dbReference type="EMBL" id="KV423970">
    <property type="protein sequence ID" value="KZT56917.1"/>
    <property type="molecule type" value="Genomic_DNA"/>
</dbReference>
<accession>A0A165FLJ5</accession>
<dbReference type="OrthoDB" id="10439372at2759"/>
<name>A0A165FLJ5_9BASI</name>
<keyword evidence="2" id="KW-1185">Reference proteome</keyword>
<organism evidence="1 2">
    <name type="scientific">Calocera cornea HHB12733</name>
    <dbReference type="NCBI Taxonomy" id="1353952"/>
    <lineage>
        <taxon>Eukaryota</taxon>
        <taxon>Fungi</taxon>
        <taxon>Dikarya</taxon>
        <taxon>Basidiomycota</taxon>
        <taxon>Agaricomycotina</taxon>
        <taxon>Dacrymycetes</taxon>
        <taxon>Dacrymycetales</taxon>
        <taxon>Dacrymycetaceae</taxon>
        <taxon>Calocera</taxon>
    </lineage>
</organism>
<dbReference type="InParanoid" id="A0A165FLJ5"/>
<dbReference type="AlphaFoldDB" id="A0A165FLJ5"/>
<evidence type="ECO:0000313" key="2">
    <source>
        <dbReference type="Proteomes" id="UP000076842"/>
    </source>
</evidence>
<sequence>MQHPHLLFLAHGYHIKNSGWLPSTPPKCSFSASVRPSSRLRMMPGGTDGYGQQALRIRPVIVLKEPLSTIGDHITSLPPLTVDEKTHLRTILDLYPKVDVASELQDLQTNLLESYRSRINVCPRDIFDQLLCRHNKHLHSDAAVLIQLGTLRLAPYDFYLAVMGVCGGALKQLTTYDCIDIAQDLDCSFPGDDGRSYLSPETLLHLCLLCKTLLHPIHADFLRYQFSSFSYHVLRARLNLAPLDPAAPYALTPLTIGELELRDQLIQIGWTYSESFLLERQYPPDFLQTLRDLNFYVVDDEKMAAILRTQNRLYSMQGVKMQVEQEKDKLFAIDLAGLTFLATGVLPLCDGVQRSRDNIQRKIGALDLQAHPIQPSPTDPDIVAAFWKLFNMCHRLADALADVMPFWEAYASLPPGLVGSHISRFLELHVLLRKQHAVLEGLHALTGVPLYYLSFTQLLQLSNELHMLHTMVAKELALPRPVHLEMRTAWPGDRWFRARGLRIGFGSGRR</sequence>
<proteinExistence type="predicted"/>
<dbReference type="Proteomes" id="UP000076842">
    <property type="component" value="Unassembled WGS sequence"/>
</dbReference>
<evidence type="ECO:0000313" key="1">
    <source>
        <dbReference type="EMBL" id="KZT56917.1"/>
    </source>
</evidence>
<reference evidence="1 2" key="1">
    <citation type="journal article" date="2016" name="Mol. Biol. Evol.">
        <title>Comparative Genomics of Early-Diverging Mushroom-Forming Fungi Provides Insights into the Origins of Lignocellulose Decay Capabilities.</title>
        <authorList>
            <person name="Nagy L.G."/>
            <person name="Riley R."/>
            <person name="Tritt A."/>
            <person name="Adam C."/>
            <person name="Daum C."/>
            <person name="Floudas D."/>
            <person name="Sun H."/>
            <person name="Yadav J.S."/>
            <person name="Pangilinan J."/>
            <person name="Larsson K.H."/>
            <person name="Matsuura K."/>
            <person name="Barry K."/>
            <person name="Labutti K."/>
            <person name="Kuo R."/>
            <person name="Ohm R.A."/>
            <person name="Bhattacharya S.S."/>
            <person name="Shirouzu T."/>
            <person name="Yoshinaga Y."/>
            <person name="Martin F.M."/>
            <person name="Grigoriev I.V."/>
            <person name="Hibbett D.S."/>
        </authorList>
    </citation>
    <scope>NUCLEOTIDE SEQUENCE [LARGE SCALE GENOMIC DNA]</scope>
    <source>
        <strain evidence="1 2">HHB12733</strain>
    </source>
</reference>
<protein>
    <submittedName>
        <fullName evidence="1">Uncharacterized protein</fullName>
    </submittedName>
</protein>
<gene>
    <name evidence="1" type="ORF">CALCODRAFT_296818</name>
</gene>